<gene>
    <name evidence="1" type="ORF">NDU88_001948</name>
</gene>
<keyword evidence="2" id="KW-1185">Reference proteome</keyword>
<organism evidence="1 2">
    <name type="scientific">Pleurodeles waltl</name>
    <name type="common">Iberian ribbed newt</name>
    <dbReference type="NCBI Taxonomy" id="8319"/>
    <lineage>
        <taxon>Eukaryota</taxon>
        <taxon>Metazoa</taxon>
        <taxon>Chordata</taxon>
        <taxon>Craniata</taxon>
        <taxon>Vertebrata</taxon>
        <taxon>Euteleostomi</taxon>
        <taxon>Amphibia</taxon>
        <taxon>Batrachia</taxon>
        <taxon>Caudata</taxon>
        <taxon>Salamandroidea</taxon>
        <taxon>Salamandridae</taxon>
        <taxon>Pleurodelinae</taxon>
        <taxon>Pleurodeles</taxon>
    </lineage>
</organism>
<dbReference type="AlphaFoldDB" id="A0AAV7UVM9"/>
<evidence type="ECO:0000313" key="1">
    <source>
        <dbReference type="EMBL" id="KAJ1192642.1"/>
    </source>
</evidence>
<accession>A0AAV7UVM9</accession>
<sequence length="84" mass="9471">MEGSRLQPQRWAQLPEATSRRSACTELLLGRAFTCTHKPLETTLGEACIGLDSECFTGWLWGRAARFKEENACLHTVARDAVRY</sequence>
<dbReference type="Proteomes" id="UP001066276">
    <property type="component" value="Chromosome 2_2"/>
</dbReference>
<name>A0AAV7UVM9_PLEWA</name>
<dbReference type="EMBL" id="JANPWB010000004">
    <property type="protein sequence ID" value="KAJ1192642.1"/>
    <property type="molecule type" value="Genomic_DNA"/>
</dbReference>
<evidence type="ECO:0000313" key="2">
    <source>
        <dbReference type="Proteomes" id="UP001066276"/>
    </source>
</evidence>
<protein>
    <submittedName>
        <fullName evidence="1">Uncharacterized protein</fullName>
    </submittedName>
</protein>
<comment type="caution">
    <text evidence="1">The sequence shown here is derived from an EMBL/GenBank/DDBJ whole genome shotgun (WGS) entry which is preliminary data.</text>
</comment>
<proteinExistence type="predicted"/>
<reference evidence="1" key="1">
    <citation type="journal article" date="2022" name="bioRxiv">
        <title>Sequencing and chromosome-scale assembly of the giantPleurodeles waltlgenome.</title>
        <authorList>
            <person name="Brown T."/>
            <person name="Elewa A."/>
            <person name="Iarovenko S."/>
            <person name="Subramanian E."/>
            <person name="Araus A.J."/>
            <person name="Petzold A."/>
            <person name="Susuki M."/>
            <person name="Suzuki K.-i.T."/>
            <person name="Hayashi T."/>
            <person name="Toyoda A."/>
            <person name="Oliveira C."/>
            <person name="Osipova E."/>
            <person name="Leigh N.D."/>
            <person name="Simon A."/>
            <person name="Yun M.H."/>
        </authorList>
    </citation>
    <scope>NUCLEOTIDE SEQUENCE</scope>
    <source>
        <strain evidence="1">20211129_DDA</strain>
        <tissue evidence="1">Liver</tissue>
    </source>
</reference>